<dbReference type="EC" id="3.1.26.4" evidence="13"/>
<dbReference type="Proteomes" id="UP000315534">
    <property type="component" value="Unassembled WGS sequence"/>
</dbReference>
<dbReference type="GO" id="GO:0032299">
    <property type="term" value="C:ribonuclease H2 complex"/>
    <property type="evidence" value="ECO:0007669"/>
    <property type="project" value="TreeGrafter"/>
</dbReference>
<evidence type="ECO:0000256" key="8">
    <source>
        <dbReference type="ARBA" id="ARBA00022723"/>
    </source>
</evidence>
<dbReference type="GO" id="GO:0005737">
    <property type="term" value="C:cytoplasm"/>
    <property type="evidence" value="ECO:0007669"/>
    <property type="project" value="UniProtKB-SubCell"/>
</dbReference>
<comment type="catalytic activity">
    <reaction evidence="1 12 13">
        <text>Endonucleolytic cleavage to 5'-phosphomonoester.</text>
        <dbReference type="EC" id="3.1.26.4"/>
    </reaction>
</comment>
<feature type="domain" description="RNase H type-2" evidence="14">
    <location>
        <begin position="14"/>
        <end position="200"/>
    </location>
</feature>
<evidence type="ECO:0000256" key="9">
    <source>
        <dbReference type="ARBA" id="ARBA00022759"/>
    </source>
</evidence>
<dbReference type="PROSITE" id="PS51975">
    <property type="entry name" value="RNASE_H_2"/>
    <property type="match status" value="1"/>
</dbReference>
<comment type="similarity">
    <text evidence="5 13">Belongs to the RNase HII family.</text>
</comment>
<feature type="binding site" evidence="12">
    <location>
        <position position="20"/>
    </location>
    <ligand>
        <name>a divalent metal cation</name>
        <dbReference type="ChEBI" id="CHEBI:60240"/>
    </ligand>
</feature>
<keyword evidence="6" id="KW-0963">Cytoplasm</keyword>
<dbReference type="InterPro" id="IPR012337">
    <property type="entry name" value="RNaseH-like_sf"/>
</dbReference>
<dbReference type="InterPro" id="IPR036397">
    <property type="entry name" value="RNaseH_sf"/>
</dbReference>
<evidence type="ECO:0000256" key="7">
    <source>
        <dbReference type="ARBA" id="ARBA00022722"/>
    </source>
</evidence>
<evidence type="ECO:0000256" key="2">
    <source>
        <dbReference type="ARBA" id="ARBA00001946"/>
    </source>
</evidence>
<dbReference type="GO" id="GO:0006298">
    <property type="term" value="P:mismatch repair"/>
    <property type="evidence" value="ECO:0007669"/>
    <property type="project" value="TreeGrafter"/>
</dbReference>
<evidence type="ECO:0000313" key="16">
    <source>
        <dbReference type="Proteomes" id="UP000315534"/>
    </source>
</evidence>
<evidence type="ECO:0000256" key="11">
    <source>
        <dbReference type="ARBA" id="ARBA00023211"/>
    </source>
</evidence>
<name>A0A523XS67_UNCT6</name>
<comment type="cofactor">
    <cofactor evidence="2">
        <name>Mg(2+)</name>
        <dbReference type="ChEBI" id="CHEBI:18420"/>
    </cofactor>
</comment>
<accession>A0A523XS67</accession>
<dbReference type="InterPro" id="IPR022898">
    <property type="entry name" value="RNase_HII"/>
</dbReference>
<evidence type="ECO:0000256" key="10">
    <source>
        <dbReference type="ARBA" id="ARBA00022801"/>
    </source>
</evidence>
<dbReference type="GO" id="GO:0043137">
    <property type="term" value="P:DNA replication, removal of RNA primer"/>
    <property type="evidence" value="ECO:0007669"/>
    <property type="project" value="TreeGrafter"/>
</dbReference>
<sequence>MTTFEKELWSRNIQFVAGVDEAGRGPLAGPVVAAAVILKKDSFMEGVRDSKKLSPNRREELFPAIVNESLSYGIGVIEHHVIDDLNIRSATFAAMRCAISKLSMPPDHVLVDGYPIPGLDLPQSAIIGGDDISLSIAAASILAKVYRDRMMELYDAAYPQYGFARNKGYATPQHVEALLSHGPCKIHRKTFRPVRDLIRP</sequence>
<proteinExistence type="inferred from homology"/>
<dbReference type="FunFam" id="3.30.420.10:FF:000113">
    <property type="entry name" value="Ribonuclease HII"/>
    <property type="match status" value="1"/>
</dbReference>
<evidence type="ECO:0000256" key="4">
    <source>
        <dbReference type="ARBA" id="ARBA00004496"/>
    </source>
</evidence>
<dbReference type="InterPro" id="IPR024567">
    <property type="entry name" value="RNase_HII/HIII_dom"/>
</dbReference>
<organism evidence="15 16">
    <name type="scientific">candidate division TA06 bacterium</name>
    <dbReference type="NCBI Taxonomy" id="2250710"/>
    <lineage>
        <taxon>Bacteria</taxon>
        <taxon>Bacteria division TA06</taxon>
    </lineage>
</organism>
<evidence type="ECO:0000313" key="15">
    <source>
        <dbReference type="EMBL" id="TET82121.1"/>
    </source>
</evidence>
<feature type="binding site" evidence="12">
    <location>
        <position position="112"/>
    </location>
    <ligand>
        <name>a divalent metal cation</name>
        <dbReference type="ChEBI" id="CHEBI:60240"/>
    </ligand>
</feature>
<reference evidence="15 16" key="1">
    <citation type="submission" date="2019-03" db="EMBL/GenBank/DDBJ databases">
        <title>Metabolic potential of uncultured bacteria and archaea associated with petroleum seepage in deep-sea sediments.</title>
        <authorList>
            <person name="Dong X."/>
            <person name="Hubert C."/>
        </authorList>
    </citation>
    <scope>NUCLEOTIDE SEQUENCE [LARGE SCALE GENOMIC DNA]</scope>
    <source>
        <strain evidence="15">E29_bin36</strain>
    </source>
</reference>
<comment type="cofactor">
    <cofactor evidence="12">
        <name>Mn(2+)</name>
        <dbReference type="ChEBI" id="CHEBI:29035"/>
    </cofactor>
    <cofactor evidence="12">
        <name>Mg(2+)</name>
        <dbReference type="ChEBI" id="CHEBI:18420"/>
    </cofactor>
    <text evidence="12">Manganese or magnesium. Binds 1 divalent metal ion per monomer in the absence of substrate. May bind a second metal ion after substrate binding.</text>
</comment>
<keyword evidence="9 12" id="KW-0255">Endonuclease</keyword>
<dbReference type="NCBIfam" id="NF000594">
    <property type="entry name" value="PRK00015.1-1"/>
    <property type="match status" value="1"/>
</dbReference>
<dbReference type="PANTHER" id="PTHR10954:SF18">
    <property type="entry name" value="RIBONUCLEASE HII"/>
    <property type="match status" value="1"/>
</dbReference>
<dbReference type="EMBL" id="SOIP01000163">
    <property type="protein sequence ID" value="TET82121.1"/>
    <property type="molecule type" value="Genomic_DNA"/>
</dbReference>
<gene>
    <name evidence="15" type="ORF">E3J38_02695</name>
</gene>
<feature type="binding site" evidence="12">
    <location>
        <position position="21"/>
    </location>
    <ligand>
        <name>a divalent metal cation</name>
        <dbReference type="ChEBI" id="CHEBI:60240"/>
    </ligand>
</feature>
<dbReference type="GO" id="GO:0046872">
    <property type="term" value="F:metal ion binding"/>
    <property type="evidence" value="ECO:0007669"/>
    <property type="project" value="UniProtKB-KW"/>
</dbReference>
<dbReference type="CDD" id="cd07182">
    <property type="entry name" value="RNase_HII_bacteria_HII_like"/>
    <property type="match status" value="1"/>
</dbReference>
<comment type="caution">
    <text evidence="15">The sequence shown here is derived from an EMBL/GenBank/DDBJ whole genome shotgun (WGS) entry which is preliminary data.</text>
</comment>
<dbReference type="NCBIfam" id="NF000595">
    <property type="entry name" value="PRK00015.1-3"/>
    <property type="match status" value="1"/>
</dbReference>
<evidence type="ECO:0000256" key="1">
    <source>
        <dbReference type="ARBA" id="ARBA00000077"/>
    </source>
</evidence>
<keyword evidence="10 12" id="KW-0378">Hydrolase</keyword>
<dbReference type="GO" id="GO:0003723">
    <property type="term" value="F:RNA binding"/>
    <property type="evidence" value="ECO:0007669"/>
    <property type="project" value="UniProtKB-UniRule"/>
</dbReference>
<evidence type="ECO:0000256" key="6">
    <source>
        <dbReference type="ARBA" id="ARBA00022490"/>
    </source>
</evidence>
<keyword evidence="7 12" id="KW-0540">Nuclease</keyword>
<evidence type="ECO:0000256" key="5">
    <source>
        <dbReference type="ARBA" id="ARBA00007383"/>
    </source>
</evidence>
<dbReference type="SUPFAM" id="SSF53098">
    <property type="entry name" value="Ribonuclease H-like"/>
    <property type="match status" value="1"/>
</dbReference>
<dbReference type="AlphaFoldDB" id="A0A523XS67"/>
<evidence type="ECO:0000259" key="14">
    <source>
        <dbReference type="PROSITE" id="PS51975"/>
    </source>
</evidence>
<feature type="non-terminal residue" evidence="15">
    <location>
        <position position="200"/>
    </location>
</feature>
<protein>
    <recommendedName>
        <fullName evidence="13">Ribonuclease</fullName>
        <ecNumber evidence="13">3.1.26.4</ecNumber>
    </recommendedName>
</protein>
<evidence type="ECO:0000256" key="13">
    <source>
        <dbReference type="RuleBase" id="RU003515"/>
    </source>
</evidence>
<dbReference type="Gene3D" id="3.30.420.10">
    <property type="entry name" value="Ribonuclease H-like superfamily/Ribonuclease H"/>
    <property type="match status" value="1"/>
</dbReference>
<evidence type="ECO:0000256" key="3">
    <source>
        <dbReference type="ARBA" id="ARBA00004065"/>
    </source>
</evidence>
<keyword evidence="11" id="KW-0464">Manganese</keyword>
<dbReference type="HAMAP" id="MF_00052_B">
    <property type="entry name" value="RNase_HII_B"/>
    <property type="match status" value="1"/>
</dbReference>
<evidence type="ECO:0000256" key="12">
    <source>
        <dbReference type="PROSITE-ProRule" id="PRU01319"/>
    </source>
</evidence>
<dbReference type="Pfam" id="PF01351">
    <property type="entry name" value="RNase_HII"/>
    <property type="match status" value="1"/>
</dbReference>
<comment type="subcellular location">
    <subcellularLocation>
        <location evidence="4">Cytoplasm</location>
    </subcellularLocation>
</comment>
<dbReference type="PANTHER" id="PTHR10954">
    <property type="entry name" value="RIBONUCLEASE H2 SUBUNIT A"/>
    <property type="match status" value="1"/>
</dbReference>
<keyword evidence="8 12" id="KW-0479">Metal-binding</keyword>
<dbReference type="InterPro" id="IPR001352">
    <property type="entry name" value="RNase_HII/HIII"/>
</dbReference>
<comment type="function">
    <text evidence="3 13">Endonuclease that specifically degrades the RNA of RNA-DNA hybrids.</text>
</comment>
<dbReference type="GO" id="GO:0004523">
    <property type="term" value="F:RNA-DNA hybrid ribonuclease activity"/>
    <property type="evidence" value="ECO:0007669"/>
    <property type="project" value="UniProtKB-UniRule"/>
</dbReference>